<reference evidence="4 5" key="1">
    <citation type="submission" date="2019-05" db="EMBL/GenBank/DDBJ databases">
        <title>The metagenome of a microbial culture collection derived from dairy environment covers the genomic content of the human microbiome.</title>
        <authorList>
            <person name="Roder T."/>
            <person name="Wuthrich D."/>
            <person name="Sattari Z."/>
            <person name="Von Ah U."/>
            <person name="Bar C."/>
            <person name="Ronchi F."/>
            <person name="Macpherson A.J."/>
            <person name="Ganal-Vonarburg S.C."/>
            <person name="Bruggmann R."/>
            <person name="Vergeres G."/>
        </authorList>
    </citation>
    <scope>NUCLEOTIDE SEQUENCE [LARGE SCALE GENOMIC DNA]</scope>
    <source>
        <strain evidence="4 5">FAM 1079</strain>
    </source>
</reference>
<feature type="domain" description="Solute-binding protein family 3/N-terminal" evidence="3">
    <location>
        <begin position="47"/>
        <end position="268"/>
    </location>
</feature>
<dbReference type="Gene3D" id="3.40.190.10">
    <property type="entry name" value="Periplasmic binding protein-like II"/>
    <property type="match status" value="2"/>
</dbReference>
<accession>A0A5R9D0V6</accession>
<evidence type="ECO:0000256" key="2">
    <source>
        <dbReference type="SAM" id="SignalP"/>
    </source>
</evidence>
<dbReference type="RefSeq" id="WP_054733881.1">
    <property type="nucleotide sequence ID" value="NZ_VBSX01000001.1"/>
</dbReference>
<gene>
    <name evidence="4" type="ORF">FEZ41_00635</name>
</gene>
<feature type="signal peptide" evidence="2">
    <location>
        <begin position="1"/>
        <end position="25"/>
    </location>
</feature>
<protein>
    <submittedName>
        <fullName evidence="4">Transporter substrate-binding domain-containing protein</fullName>
    </submittedName>
</protein>
<dbReference type="InterPro" id="IPR001638">
    <property type="entry name" value="Solute-binding_3/MltF_N"/>
</dbReference>
<organism evidence="4 5">
    <name type="scientific">Lentilactobacillus parafarraginis</name>
    <dbReference type="NCBI Taxonomy" id="390842"/>
    <lineage>
        <taxon>Bacteria</taxon>
        <taxon>Bacillati</taxon>
        <taxon>Bacillota</taxon>
        <taxon>Bacilli</taxon>
        <taxon>Lactobacillales</taxon>
        <taxon>Lactobacillaceae</taxon>
        <taxon>Lentilactobacillus</taxon>
    </lineage>
</organism>
<dbReference type="OrthoDB" id="8613538at2"/>
<dbReference type="Pfam" id="PF00497">
    <property type="entry name" value="SBP_bac_3"/>
    <property type="match status" value="1"/>
</dbReference>
<name>A0A5R9D0V6_9LACO</name>
<dbReference type="PANTHER" id="PTHR35936:SF34">
    <property type="entry name" value="ABC TRANSPORTER EXTRACELLULAR-BINDING PROTEIN YCKB-RELATED"/>
    <property type="match status" value="1"/>
</dbReference>
<sequence length="272" mass="29733">MKTTVRGFKRLVLAAGVVTVGLLLTACGSNSSSSKGNYTSELKQSKQLTVGLEGTYAPYSYRKDGKLTGFEVDLSKAVAKKMNLKANFVPTKWDSLIAGLGSSKYDVVLNNIAETPERKKSYIFSTPYIYSRYALITKSGDKTINKLADVKGQKLAEGTGTNNEALAKKLGAKTVPSGDFTTSLALIRQGRVKGTINAREAWYAYAKSNSTKGLDYHQVSDSQAEPVHISAMFNKKDTKLQAKFNKVLQQLRKDGTLAKLSQKYFGENITNK</sequence>
<proteinExistence type="predicted"/>
<evidence type="ECO:0000259" key="3">
    <source>
        <dbReference type="SMART" id="SM00062"/>
    </source>
</evidence>
<dbReference type="EMBL" id="VBSX01000001">
    <property type="protein sequence ID" value="TLQ21233.1"/>
    <property type="molecule type" value="Genomic_DNA"/>
</dbReference>
<dbReference type="PROSITE" id="PS51257">
    <property type="entry name" value="PROKAR_LIPOPROTEIN"/>
    <property type="match status" value="1"/>
</dbReference>
<dbReference type="SMART" id="SM00062">
    <property type="entry name" value="PBPb"/>
    <property type="match status" value="1"/>
</dbReference>
<feature type="chain" id="PRO_5038349493" evidence="2">
    <location>
        <begin position="26"/>
        <end position="272"/>
    </location>
</feature>
<dbReference type="Proteomes" id="UP000305100">
    <property type="component" value="Unassembled WGS sequence"/>
</dbReference>
<dbReference type="SUPFAM" id="SSF53850">
    <property type="entry name" value="Periplasmic binding protein-like II"/>
    <property type="match status" value="1"/>
</dbReference>
<keyword evidence="1 2" id="KW-0732">Signal</keyword>
<comment type="caution">
    <text evidence="4">The sequence shown here is derived from an EMBL/GenBank/DDBJ whole genome shotgun (WGS) entry which is preliminary data.</text>
</comment>
<evidence type="ECO:0000256" key="1">
    <source>
        <dbReference type="ARBA" id="ARBA00022729"/>
    </source>
</evidence>
<dbReference type="PANTHER" id="PTHR35936">
    <property type="entry name" value="MEMBRANE-BOUND LYTIC MUREIN TRANSGLYCOSYLASE F"/>
    <property type="match status" value="1"/>
</dbReference>
<evidence type="ECO:0000313" key="4">
    <source>
        <dbReference type="EMBL" id="TLQ21233.1"/>
    </source>
</evidence>
<dbReference type="AlphaFoldDB" id="A0A5R9D0V6"/>
<evidence type="ECO:0000313" key="5">
    <source>
        <dbReference type="Proteomes" id="UP000305100"/>
    </source>
</evidence>